<protein>
    <submittedName>
        <fullName evidence="2">Uncharacterized protein</fullName>
    </submittedName>
</protein>
<feature type="transmembrane region" description="Helical" evidence="1">
    <location>
        <begin position="60"/>
        <end position="78"/>
    </location>
</feature>
<feature type="transmembrane region" description="Helical" evidence="1">
    <location>
        <begin position="33"/>
        <end position="53"/>
    </location>
</feature>
<evidence type="ECO:0000313" key="2">
    <source>
        <dbReference type="EMBL" id="REC76924.1"/>
    </source>
</evidence>
<feature type="transmembrane region" description="Helical" evidence="1">
    <location>
        <begin position="90"/>
        <end position="111"/>
    </location>
</feature>
<keyword evidence="1" id="KW-1133">Transmembrane helix</keyword>
<organism evidence="2 3">
    <name type="scientific">Chryseobacterium rhizosphaerae</name>
    <dbReference type="NCBI Taxonomy" id="395937"/>
    <lineage>
        <taxon>Bacteria</taxon>
        <taxon>Pseudomonadati</taxon>
        <taxon>Bacteroidota</taxon>
        <taxon>Flavobacteriia</taxon>
        <taxon>Flavobacteriales</taxon>
        <taxon>Weeksellaceae</taxon>
        <taxon>Chryseobacterium group</taxon>
        <taxon>Chryseobacterium</taxon>
    </lineage>
</organism>
<reference evidence="2 3" key="1">
    <citation type="journal article" date="2010" name="Syst. Appl. Microbiol.">
        <title>Four new species of Chryseobacterium from the rhizosphere of coastal sand dune plants, Chryseobacterium elymi sp. nov., Chryseobacterium hagamense sp. nov., Chryseobacterium lathyri sp. nov. and Chryseobacterium rhizosphaerae sp. nov.</title>
        <authorList>
            <person name="Cho S.H."/>
            <person name="Lee K.S."/>
            <person name="Shin D.S."/>
            <person name="Han J.H."/>
            <person name="Park K.S."/>
            <person name="Lee C.H."/>
            <person name="Park K.H."/>
            <person name="Kim S.B."/>
        </authorList>
    </citation>
    <scope>NUCLEOTIDE SEQUENCE [LARGE SCALE GENOMIC DNA]</scope>
    <source>
        <strain evidence="2 3">KCTC 22548</strain>
    </source>
</reference>
<evidence type="ECO:0000313" key="3">
    <source>
        <dbReference type="Proteomes" id="UP000256491"/>
    </source>
</evidence>
<keyword evidence="3" id="KW-1185">Reference proteome</keyword>
<sequence>MKEFTKNDYYIQVFFIIAGIVISIAGMNYWGFMAFYFVVGISQLISFLIRLFIKSKKTMAYIIYGIAILPVWISLLMIVLLSHDNSSTNFFGYILIGALLYSPVMAGLYVYDCYKTYQFYK</sequence>
<dbReference type="EMBL" id="QNUF01000005">
    <property type="protein sequence ID" value="REC76924.1"/>
    <property type="molecule type" value="Genomic_DNA"/>
</dbReference>
<evidence type="ECO:0000256" key="1">
    <source>
        <dbReference type="SAM" id="Phobius"/>
    </source>
</evidence>
<dbReference type="Proteomes" id="UP000256491">
    <property type="component" value="Unassembled WGS sequence"/>
</dbReference>
<comment type="caution">
    <text evidence="2">The sequence shown here is derived from an EMBL/GenBank/DDBJ whole genome shotgun (WGS) entry which is preliminary data.</text>
</comment>
<name>A0ABX9INE9_9FLAO</name>
<proteinExistence type="predicted"/>
<accession>A0ABX9INE9</accession>
<keyword evidence="1" id="KW-0812">Transmembrane</keyword>
<keyword evidence="1" id="KW-0472">Membrane</keyword>
<dbReference type="RefSeq" id="WP_115917400.1">
    <property type="nucleotide sequence ID" value="NZ_BJYH01000005.1"/>
</dbReference>
<gene>
    <name evidence="2" type="ORF">DRF57_05925</name>
</gene>
<feature type="transmembrane region" description="Helical" evidence="1">
    <location>
        <begin position="9"/>
        <end position="27"/>
    </location>
</feature>